<feature type="region of interest" description="Disordered" evidence="1">
    <location>
        <begin position="92"/>
        <end position="113"/>
    </location>
</feature>
<reference evidence="2 3" key="1">
    <citation type="submission" date="2022-12" db="EMBL/GenBank/DDBJ databases">
        <title>Hymenobacter canadensis sp. nov. isolated from lake water of the Cambridge Bay, Canada.</title>
        <authorList>
            <person name="Kim W.H."/>
            <person name="Lee Y.M."/>
        </authorList>
    </citation>
    <scope>NUCLEOTIDE SEQUENCE [LARGE SCALE GENOMIC DNA]</scope>
    <source>
        <strain evidence="2 3">PAMC 29467</strain>
    </source>
</reference>
<gene>
    <name evidence="2" type="ORF">O3303_03980</name>
</gene>
<organism evidence="2 3">
    <name type="scientific">Hymenobacter canadensis</name>
    <dbReference type="NCBI Taxonomy" id="2999067"/>
    <lineage>
        <taxon>Bacteria</taxon>
        <taxon>Pseudomonadati</taxon>
        <taxon>Bacteroidota</taxon>
        <taxon>Cytophagia</taxon>
        <taxon>Cytophagales</taxon>
        <taxon>Hymenobacteraceae</taxon>
        <taxon>Hymenobacter</taxon>
    </lineage>
</organism>
<evidence type="ECO:0000313" key="2">
    <source>
        <dbReference type="EMBL" id="WBA42720.1"/>
    </source>
</evidence>
<accession>A0ABY7LVH3</accession>
<keyword evidence="3" id="KW-1185">Reference proteome</keyword>
<dbReference type="EMBL" id="CP114767">
    <property type="protein sequence ID" value="WBA42720.1"/>
    <property type="molecule type" value="Genomic_DNA"/>
</dbReference>
<evidence type="ECO:0000256" key="1">
    <source>
        <dbReference type="SAM" id="MobiDB-lite"/>
    </source>
</evidence>
<evidence type="ECO:0000313" key="3">
    <source>
        <dbReference type="Proteomes" id="UP001211005"/>
    </source>
</evidence>
<sequence length="138" mass="14956">MVPAPVPAPARGSVLEATATKEHDTMVIELTDAPAVAWRRLAQVLVARGYAIEHSSPELLTLTTYPLSVDNSAVRVSGMVEGQKLTVRTYSVSQNDSNPEINIRGRRRGGDNSQWRELEAIGQQLGGTVRYTTSVAPE</sequence>
<protein>
    <submittedName>
        <fullName evidence="2">Uncharacterized protein</fullName>
    </submittedName>
</protein>
<name>A0ABY7LVH3_9BACT</name>
<dbReference type="Proteomes" id="UP001211005">
    <property type="component" value="Chromosome"/>
</dbReference>
<proteinExistence type="predicted"/>
<dbReference type="RefSeq" id="WP_269560770.1">
    <property type="nucleotide sequence ID" value="NZ_CP114767.1"/>
</dbReference>